<evidence type="ECO:0000313" key="2">
    <source>
        <dbReference type="Proteomes" id="UP001549031"/>
    </source>
</evidence>
<reference evidence="1 2" key="1">
    <citation type="submission" date="2024-06" db="EMBL/GenBank/DDBJ databases">
        <title>Genomic Encyclopedia of Type Strains, Phase IV (KMG-IV): sequencing the most valuable type-strain genomes for metagenomic binning, comparative biology and taxonomic classification.</title>
        <authorList>
            <person name="Goeker M."/>
        </authorList>
    </citation>
    <scope>NUCLEOTIDE SEQUENCE [LARGE SCALE GENOMIC DNA]</scope>
    <source>
        <strain evidence="1 2">DSM 105042</strain>
    </source>
</reference>
<keyword evidence="2" id="KW-1185">Reference proteome</keyword>
<gene>
    <name evidence="1" type="ORF">ABID21_002545</name>
</gene>
<comment type="caution">
    <text evidence="1">The sequence shown here is derived from an EMBL/GenBank/DDBJ whole genome shotgun (WGS) entry which is preliminary data.</text>
</comment>
<dbReference type="Proteomes" id="UP001549031">
    <property type="component" value="Unassembled WGS sequence"/>
</dbReference>
<protein>
    <submittedName>
        <fullName evidence="1">Uncharacterized protein</fullName>
    </submittedName>
</protein>
<sequence length="38" mass="4115">MKKAELAAFAAREVRGIGWLPEAMRLGDEGPLPFDEAA</sequence>
<dbReference type="EMBL" id="JBEPLJ010000009">
    <property type="protein sequence ID" value="MET3586427.1"/>
    <property type="molecule type" value="Genomic_DNA"/>
</dbReference>
<proteinExistence type="predicted"/>
<organism evidence="1 2">
    <name type="scientific">Pseudorhizobium tarimense</name>
    <dbReference type="NCBI Taxonomy" id="1079109"/>
    <lineage>
        <taxon>Bacteria</taxon>
        <taxon>Pseudomonadati</taxon>
        <taxon>Pseudomonadota</taxon>
        <taxon>Alphaproteobacteria</taxon>
        <taxon>Hyphomicrobiales</taxon>
        <taxon>Rhizobiaceae</taxon>
        <taxon>Rhizobium/Agrobacterium group</taxon>
        <taxon>Pseudorhizobium</taxon>
    </lineage>
</organism>
<accession>A0ABV2H7L8</accession>
<evidence type="ECO:0000313" key="1">
    <source>
        <dbReference type="EMBL" id="MET3586427.1"/>
    </source>
</evidence>
<name>A0ABV2H7L8_9HYPH</name>